<proteinExistence type="inferred from homology"/>
<evidence type="ECO:0000313" key="6">
    <source>
        <dbReference type="Proteomes" id="UP000229834"/>
    </source>
</evidence>
<feature type="domain" description="AAA+ ATPase" evidence="4">
    <location>
        <begin position="152"/>
        <end position="281"/>
    </location>
</feature>
<protein>
    <submittedName>
        <fullName evidence="5">Type II secretion system protein GspE</fullName>
    </submittedName>
</protein>
<dbReference type="PANTHER" id="PTHR30258:SF1">
    <property type="entry name" value="PROTEIN TRANSPORT PROTEIN HOFB HOMOLOG"/>
    <property type="match status" value="1"/>
</dbReference>
<dbReference type="FunFam" id="3.40.50.300:FF:000398">
    <property type="entry name" value="Type IV pilus assembly ATPase PilB"/>
    <property type="match status" value="1"/>
</dbReference>
<organism evidence="5 6">
    <name type="scientific">Candidatus Zambryskibacteria bacterium CG11_big_fil_rev_8_21_14_0_20_40_24</name>
    <dbReference type="NCBI Taxonomy" id="1975116"/>
    <lineage>
        <taxon>Bacteria</taxon>
        <taxon>Candidatus Zambryskiibacteriota</taxon>
    </lineage>
</organism>
<dbReference type="GO" id="GO:0016887">
    <property type="term" value="F:ATP hydrolysis activity"/>
    <property type="evidence" value="ECO:0007669"/>
    <property type="project" value="TreeGrafter"/>
</dbReference>
<dbReference type="GO" id="GO:0005886">
    <property type="term" value="C:plasma membrane"/>
    <property type="evidence" value="ECO:0007669"/>
    <property type="project" value="TreeGrafter"/>
</dbReference>
<reference evidence="5 6" key="1">
    <citation type="submission" date="2017-09" db="EMBL/GenBank/DDBJ databases">
        <title>Depth-based differentiation of microbial function through sediment-hosted aquifers and enrichment of novel symbionts in the deep terrestrial subsurface.</title>
        <authorList>
            <person name="Probst A.J."/>
            <person name="Ladd B."/>
            <person name="Jarett J.K."/>
            <person name="Geller-Mcgrath D.E."/>
            <person name="Sieber C.M."/>
            <person name="Emerson J.B."/>
            <person name="Anantharaman K."/>
            <person name="Thomas B.C."/>
            <person name="Malmstrom R."/>
            <person name="Stieglmeier M."/>
            <person name="Klingl A."/>
            <person name="Woyke T."/>
            <person name="Ryan C.M."/>
            <person name="Banfield J.F."/>
        </authorList>
    </citation>
    <scope>NUCLEOTIDE SEQUENCE [LARGE SCALE GENOMIC DNA]</scope>
    <source>
        <strain evidence="5">CG11_big_fil_rev_8_21_14_0_20_40_24</strain>
    </source>
</reference>
<dbReference type="Gene3D" id="3.30.450.90">
    <property type="match status" value="1"/>
</dbReference>
<evidence type="ECO:0000313" key="5">
    <source>
        <dbReference type="EMBL" id="PIQ67010.1"/>
    </source>
</evidence>
<evidence type="ECO:0000256" key="1">
    <source>
        <dbReference type="ARBA" id="ARBA00006611"/>
    </source>
</evidence>
<dbReference type="InterPro" id="IPR003593">
    <property type="entry name" value="AAA+_ATPase"/>
</dbReference>
<dbReference type="Pfam" id="PF00437">
    <property type="entry name" value="T2SSE"/>
    <property type="match status" value="1"/>
</dbReference>
<comment type="caution">
    <text evidence="5">The sequence shown here is derived from an EMBL/GenBank/DDBJ whole genome shotgun (WGS) entry which is preliminary data.</text>
</comment>
<evidence type="ECO:0000256" key="3">
    <source>
        <dbReference type="ARBA" id="ARBA00022840"/>
    </source>
</evidence>
<sequence length="404" mass="44715">MDSKIKEEVAKGEGASIINLVDYLIERAHEIGASDIHIDPSEKNVRVRMRIDGVLHNICELTKKIHPEMISRIKVLSRMRTDEHESTQDGRFRYSFPNTNKFIDTRVSIAPTYHGENAVLRLLSDKAGNFNLESLGFSESDREKITSALKKPSGMILATGPTGSGKTTTLYTLIKMLNSKDVSIVTIEDPIEYAVDGVEQIQINSRTGLTFANGLRSILRQDPNIIMVGEIRDSETASISVNTALTGHLMLSTLHTNDSATTLPRLLDMGVEAYLVASTINIAIGQRLVRKICQHCKTENKVSDALKQSLSNTSLSELINKQENLFRGMGCNRCNGSGYSGRICINEILVADDEIREAILKKASSSDLRKIAIKNGMTSMLNDGYYKAMNGQTTIEEILRVVHE</sequence>
<name>A0A2H0K6X7_9BACT</name>
<dbReference type="InterPro" id="IPR027417">
    <property type="entry name" value="P-loop_NTPase"/>
</dbReference>
<keyword evidence="3" id="KW-0067">ATP-binding</keyword>
<comment type="similarity">
    <text evidence="1">Belongs to the GSP E family.</text>
</comment>
<dbReference type="InterPro" id="IPR001482">
    <property type="entry name" value="T2SS/T4SS_dom"/>
</dbReference>
<dbReference type="CDD" id="cd01129">
    <property type="entry name" value="PulE-GspE-like"/>
    <property type="match status" value="1"/>
</dbReference>
<dbReference type="SUPFAM" id="SSF52540">
    <property type="entry name" value="P-loop containing nucleoside triphosphate hydrolases"/>
    <property type="match status" value="1"/>
</dbReference>
<dbReference type="SMART" id="SM00382">
    <property type="entry name" value="AAA"/>
    <property type="match status" value="1"/>
</dbReference>
<accession>A0A2H0K6X7</accession>
<gene>
    <name evidence="5" type="ORF">COV95_01040</name>
</gene>
<dbReference type="PANTHER" id="PTHR30258">
    <property type="entry name" value="TYPE II SECRETION SYSTEM PROTEIN GSPE-RELATED"/>
    <property type="match status" value="1"/>
</dbReference>
<dbReference type="AlphaFoldDB" id="A0A2H0K6X7"/>
<dbReference type="Proteomes" id="UP000229834">
    <property type="component" value="Unassembled WGS sequence"/>
</dbReference>
<dbReference type="GO" id="GO:0005524">
    <property type="term" value="F:ATP binding"/>
    <property type="evidence" value="ECO:0007669"/>
    <property type="project" value="UniProtKB-KW"/>
</dbReference>
<dbReference type="Gene3D" id="3.40.50.300">
    <property type="entry name" value="P-loop containing nucleotide triphosphate hydrolases"/>
    <property type="match status" value="1"/>
</dbReference>
<evidence type="ECO:0000256" key="2">
    <source>
        <dbReference type="ARBA" id="ARBA00022741"/>
    </source>
</evidence>
<evidence type="ECO:0000259" key="4">
    <source>
        <dbReference type="SMART" id="SM00382"/>
    </source>
</evidence>
<dbReference type="EMBL" id="PCVC01000033">
    <property type="protein sequence ID" value="PIQ67010.1"/>
    <property type="molecule type" value="Genomic_DNA"/>
</dbReference>
<keyword evidence="2" id="KW-0547">Nucleotide-binding</keyword>